<feature type="domain" description="Extensin-like C-terminal" evidence="1">
    <location>
        <begin position="7"/>
        <end position="177"/>
    </location>
</feature>
<organism evidence="2 3">
    <name type="scientific">Teichococcus globiformis</name>
    <dbReference type="NCBI Taxonomy" id="2307229"/>
    <lineage>
        <taxon>Bacteria</taxon>
        <taxon>Pseudomonadati</taxon>
        <taxon>Pseudomonadota</taxon>
        <taxon>Alphaproteobacteria</taxon>
        <taxon>Acetobacterales</taxon>
        <taxon>Roseomonadaceae</taxon>
        <taxon>Roseomonas</taxon>
    </lineage>
</organism>
<comment type="caution">
    <text evidence="2">The sequence shown here is derived from an EMBL/GenBank/DDBJ whole genome shotgun (WGS) entry which is preliminary data.</text>
</comment>
<keyword evidence="3" id="KW-1185">Reference proteome</keyword>
<dbReference type="Proteomes" id="UP001595593">
    <property type="component" value="Unassembled WGS sequence"/>
</dbReference>
<protein>
    <submittedName>
        <fullName evidence="2">Extensin family protein</fullName>
    </submittedName>
</protein>
<dbReference type="RefSeq" id="WP_379595195.1">
    <property type="nucleotide sequence ID" value="NZ_JBHRTN010000007.1"/>
</dbReference>
<dbReference type="Pfam" id="PF06904">
    <property type="entry name" value="Extensin-like_C"/>
    <property type="match status" value="1"/>
</dbReference>
<accession>A0ABV7FZI7</accession>
<name>A0ABV7FZI7_9PROT</name>
<sequence length="178" mass="19957">MERQPELCFAAFEASESTLARLPDRPSDVGCPLKDVVRLEGSSLTLRPARPVATCPLAAAWMLFERHALQPAAKKHFGAPVVEVRHLGSYVCRNVYWRSSGRRSEHATANALDIVSFRISGGREIQLQRDWGKGVEGAFLNDVQQGACRFFRAVLGPEYNAAHHDHFHMDRGRWSRCS</sequence>
<dbReference type="InterPro" id="IPR009683">
    <property type="entry name" value="Extensin-like_C"/>
</dbReference>
<reference evidence="3" key="1">
    <citation type="journal article" date="2019" name="Int. J. Syst. Evol. Microbiol.">
        <title>The Global Catalogue of Microorganisms (GCM) 10K type strain sequencing project: providing services to taxonomists for standard genome sequencing and annotation.</title>
        <authorList>
            <consortium name="The Broad Institute Genomics Platform"/>
            <consortium name="The Broad Institute Genome Sequencing Center for Infectious Disease"/>
            <person name="Wu L."/>
            <person name="Ma J."/>
        </authorList>
    </citation>
    <scope>NUCLEOTIDE SEQUENCE [LARGE SCALE GENOMIC DNA]</scope>
    <source>
        <strain evidence="3">KCTC 52094</strain>
    </source>
</reference>
<dbReference type="EMBL" id="JBHRTN010000007">
    <property type="protein sequence ID" value="MFC3124786.1"/>
    <property type="molecule type" value="Genomic_DNA"/>
</dbReference>
<gene>
    <name evidence="2" type="ORF">ACFOD4_06905</name>
</gene>
<proteinExistence type="predicted"/>
<evidence type="ECO:0000313" key="3">
    <source>
        <dbReference type="Proteomes" id="UP001595593"/>
    </source>
</evidence>
<evidence type="ECO:0000259" key="1">
    <source>
        <dbReference type="Pfam" id="PF06904"/>
    </source>
</evidence>
<evidence type="ECO:0000313" key="2">
    <source>
        <dbReference type="EMBL" id="MFC3124786.1"/>
    </source>
</evidence>